<evidence type="ECO:0000256" key="1">
    <source>
        <dbReference type="ARBA" id="ARBA00022676"/>
    </source>
</evidence>
<evidence type="ECO:0000256" key="2">
    <source>
        <dbReference type="ARBA" id="ARBA00022679"/>
    </source>
</evidence>
<sequence length="360" mass="41660">MEKNIKILVVRFKQIGDSVLASPICNTLKKTYPDSEVDYVVYEHIAPLFENHHAIDNVIAITKEEQKNPLKYIAKVWKVTRKKYDIIIDIMSTPKSEVFTLFGRSAEYRIGRHKKKRGYTYTHKIHEPVGAKDKVDKFLRMLDPLTDAGIDVKYDHEYNIDVSSEERCRIRERMTGAGVDLNKPIVAFSINSRRPEKIWNIEYMKKLIEKVLKEKGAQGIFYYSPAEKEFALNLHKEMGERRDIFTNIVTKDIRELAALISQCDMFIGNEGGPRHIAQGVDTPSVAIFSPSAEKKEWLSNANERHRGIEYLDVLSNDEIDGIMKEEESRSKLYDSIGVDDVYNLVEEVWKKADYDKKYSV</sequence>
<dbReference type="SUPFAM" id="SSF53756">
    <property type="entry name" value="UDP-Glycosyltransferase/glycogen phosphorylase"/>
    <property type="match status" value="1"/>
</dbReference>
<evidence type="ECO:0000313" key="3">
    <source>
        <dbReference type="EMBL" id="GLI55161.1"/>
    </source>
</evidence>
<keyword evidence="4" id="KW-1185">Reference proteome</keyword>
<dbReference type="CDD" id="cd03789">
    <property type="entry name" value="GT9_LPS_heptosyltransferase"/>
    <property type="match status" value="1"/>
</dbReference>
<gene>
    <name evidence="3" type="ORF">PM10SUCC1_06760</name>
</gene>
<dbReference type="InterPro" id="IPR051199">
    <property type="entry name" value="LPS_LOS_Heptosyltrfase"/>
</dbReference>
<dbReference type="PANTHER" id="PTHR30160">
    <property type="entry name" value="TETRAACYLDISACCHARIDE 4'-KINASE-RELATED"/>
    <property type="match status" value="1"/>
</dbReference>
<organism evidence="3 4">
    <name type="scientific">Propionigenium maris DSM 9537</name>
    <dbReference type="NCBI Taxonomy" id="1123000"/>
    <lineage>
        <taxon>Bacteria</taxon>
        <taxon>Fusobacteriati</taxon>
        <taxon>Fusobacteriota</taxon>
        <taxon>Fusobacteriia</taxon>
        <taxon>Fusobacteriales</taxon>
        <taxon>Fusobacteriaceae</taxon>
        <taxon>Propionigenium</taxon>
    </lineage>
</organism>
<dbReference type="Pfam" id="PF01075">
    <property type="entry name" value="Glyco_transf_9"/>
    <property type="match status" value="1"/>
</dbReference>
<dbReference type="GO" id="GO:0009244">
    <property type="term" value="P:lipopolysaccharide core region biosynthetic process"/>
    <property type="evidence" value="ECO:0007669"/>
    <property type="project" value="TreeGrafter"/>
</dbReference>
<proteinExistence type="predicted"/>
<comment type="caution">
    <text evidence="3">The sequence shown here is derived from an EMBL/GenBank/DDBJ whole genome shotgun (WGS) entry which is preliminary data.</text>
</comment>
<keyword evidence="2" id="KW-0808">Transferase</keyword>
<dbReference type="InterPro" id="IPR002201">
    <property type="entry name" value="Glyco_trans_9"/>
</dbReference>
<reference evidence="3" key="1">
    <citation type="submission" date="2022-12" db="EMBL/GenBank/DDBJ databases">
        <title>Reference genome sequencing for broad-spectrum identification of bacterial and archaeal isolates by mass spectrometry.</title>
        <authorList>
            <person name="Sekiguchi Y."/>
            <person name="Tourlousse D.M."/>
        </authorList>
    </citation>
    <scope>NUCLEOTIDE SEQUENCE</scope>
    <source>
        <strain evidence="3">10succ1</strain>
    </source>
</reference>
<dbReference type="Gene3D" id="3.40.50.2000">
    <property type="entry name" value="Glycogen Phosphorylase B"/>
    <property type="match status" value="2"/>
</dbReference>
<dbReference type="GO" id="GO:0005829">
    <property type="term" value="C:cytosol"/>
    <property type="evidence" value="ECO:0007669"/>
    <property type="project" value="TreeGrafter"/>
</dbReference>
<dbReference type="GO" id="GO:0008713">
    <property type="term" value="F:ADP-heptose-lipopolysaccharide heptosyltransferase activity"/>
    <property type="evidence" value="ECO:0007669"/>
    <property type="project" value="TreeGrafter"/>
</dbReference>
<dbReference type="Proteomes" id="UP001144471">
    <property type="component" value="Unassembled WGS sequence"/>
</dbReference>
<keyword evidence="1" id="KW-0328">Glycosyltransferase</keyword>
<accession>A0A9W6GK03</accession>
<dbReference type="AlphaFoldDB" id="A0A9W6GK03"/>
<dbReference type="EMBL" id="BSDY01000002">
    <property type="protein sequence ID" value="GLI55161.1"/>
    <property type="molecule type" value="Genomic_DNA"/>
</dbReference>
<name>A0A9W6GK03_9FUSO</name>
<dbReference type="PANTHER" id="PTHR30160:SF7">
    <property type="entry name" value="ADP-HEPTOSE--LPS HEPTOSYLTRANSFERASE 2"/>
    <property type="match status" value="1"/>
</dbReference>
<protein>
    <submittedName>
        <fullName evidence="3">Heptosyltransferase</fullName>
    </submittedName>
</protein>
<evidence type="ECO:0000313" key="4">
    <source>
        <dbReference type="Proteomes" id="UP001144471"/>
    </source>
</evidence>